<keyword evidence="1" id="KW-0547">Nucleotide-binding</keyword>
<feature type="domain" description="ABC transporter" evidence="3">
    <location>
        <begin position="6"/>
        <end position="229"/>
    </location>
</feature>
<dbReference type="PANTHER" id="PTHR43158:SF5">
    <property type="entry name" value="ABC TRANSPORTER, ATP-BINDING PROTEIN"/>
    <property type="match status" value="1"/>
</dbReference>
<dbReference type="Pfam" id="PF00005">
    <property type="entry name" value="ABC_tran"/>
    <property type="match status" value="1"/>
</dbReference>
<dbReference type="SUPFAM" id="SSF52540">
    <property type="entry name" value="P-loop containing nucleoside triphosphate hydrolases"/>
    <property type="match status" value="1"/>
</dbReference>
<dbReference type="Proteomes" id="UP001164761">
    <property type="component" value="Chromosome"/>
</dbReference>
<keyword evidence="2 4" id="KW-0067">ATP-binding</keyword>
<proteinExistence type="predicted"/>
<dbReference type="EMBL" id="CP104067">
    <property type="protein sequence ID" value="WAH40832.1"/>
    <property type="molecule type" value="Genomic_DNA"/>
</dbReference>
<dbReference type="InterPro" id="IPR027417">
    <property type="entry name" value="P-loop_NTPase"/>
</dbReference>
<sequence length="232" mass="26011">MSQEAVYCQGVSKRYGQKSALNDLNLSIPKGRVVGVLGPNGSGKSTLFRALTNLTRPDSGEVRVLGRRPNWKTNAEIAYLPDRARWYPEQSVQQAFEWATRLLPGFDRAFAEQLASSMKLDPDMRTAGMSRGQEARLMLILCIARDVPLTILDEPFTGIDAISREQIIQGLIEHMGSGERTMLVSTHEIYEAEPLFDHAVFMNEGHVQLSGEAERLRGEYGSMHTILNKLYR</sequence>
<dbReference type="PROSITE" id="PS50893">
    <property type="entry name" value="ABC_TRANSPORTER_2"/>
    <property type="match status" value="1"/>
</dbReference>
<accession>A0ABY6ZDC8</accession>
<evidence type="ECO:0000313" key="4">
    <source>
        <dbReference type="EMBL" id="WAH40832.1"/>
    </source>
</evidence>
<evidence type="ECO:0000313" key="5">
    <source>
        <dbReference type="Proteomes" id="UP001164761"/>
    </source>
</evidence>
<evidence type="ECO:0000256" key="2">
    <source>
        <dbReference type="ARBA" id="ARBA00022840"/>
    </source>
</evidence>
<evidence type="ECO:0000256" key="1">
    <source>
        <dbReference type="ARBA" id="ARBA00022741"/>
    </source>
</evidence>
<protein>
    <submittedName>
        <fullName evidence="4">ABC transporter ATP-binding protein</fullName>
    </submittedName>
</protein>
<dbReference type="InterPro" id="IPR003439">
    <property type="entry name" value="ABC_transporter-like_ATP-bd"/>
</dbReference>
<reference evidence="4" key="1">
    <citation type="submission" date="2022-08" db="EMBL/GenBank/DDBJ databases">
        <title>Alicyclobacillus fastidiosus DSM 17978, complete genome.</title>
        <authorList>
            <person name="Wang Q."/>
            <person name="Cai R."/>
            <person name="Wang Z."/>
        </authorList>
    </citation>
    <scope>NUCLEOTIDE SEQUENCE</scope>
    <source>
        <strain evidence="4">DSM 17978</strain>
    </source>
</reference>
<dbReference type="InterPro" id="IPR003593">
    <property type="entry name" value="AAA+_ATPase"/>
</dbReference>
<name>A0ABY6ZDC8_9BACL</name>
<dbReference type="CDD" id="cd03230">
    <property type="entry name" value="ABC_DR_subfamily_A"/>
    <property type="match status" value="1"/>
</dbReference>
<dbReference type="PANTHER" id="PTHR43158">
    <property type="entry name" value="SKFA PEPTIDE EXPORT ATP-BINDING PROTEIN SKFE"/>
    <property type="match status" value="1"/>
</dbReference>
<dbReference type="Gene3D" id="3.40.50.300">
    <property type="entry name" value="P-loop containing nucleotide triphosphate hydrolases"/>
    <property type="match status" value="1"/>
</dbReference>
<organism evidence="4 5">
    <name type="scientific">Alicyclobacillus fastidiosus</name>
    <dbReference type="NCBI Taxonomy" id="392011"/>
    <lineage>
        <taxon>Bacteria</taxon>
        <taxon>Bacillati</taxon>
        <taxon>Bacillota</taxon>
        <taxon>Bacilli</taxon>
        <taxon>Bacillales</taxon>
        <taxon>Alicyclobacillaceae</taxon>
        <taxon>Alicyclobacillus</taxon>
    </lineage>
</organism>
<dbReference type="SMART" id="SM00382">
    <property type="entry name" value="AAA"/>
    <property type="match status" value="1"/>
</dbReference>
<gene>
    <name evidence="4" type="ORF">NZD89_21440</name>
</gene>
<dbReference type="GO" id="GO:0005524">
    <property type="term" value="F:ATP binding"/>
    <property type="evidence" value="ECO:0007669"/>
    <property type="project" value="UniProtKB-KW"/>
</dbReference>
<dbReference type="RefSeq" id="WP_268004729.1">
    <property type="nucleotide sequence ID" value="NZ_BSUT01000001.1"/>
</dbReference>
<keyword evidence="5" id="KW-1185">Reference proteome</keyword>
<evidence type="ECO:0000259" key="3">
    <source>
        <dbReference type="PROSITE" id="PS50893"/>
    </source>
</evidence>